<dbReference type="GO" id="GO:0019005">
    <property type="term" value="C:SCF ubiquitin ligase complex"/>
    <property type="evidence" value="ECO:0007669"/>
    <property type="project" value="TreeGrafter"/>
</dbReference>
<feature type="signal peptide" evidence="1">
    <location>
        <begin position="1"/>
        <end position="18"/>
    </location>
</feature>
<dbReference type="Gene3D" id="3.80.10.10">
    <property type="entry name" value="Ribonuclease Inhibitor"/>
    <property type="match status" value="2"/>
</dbReference>
<dbReference type="SMART" id="SM00256">
    <property type="entry name" value="FBOX"/>
    <property type="match status" value="1"/>
</dbReference>
<dbReference type="SUPFAM" id="SSF81383">
    <property type="entry name" value="F-box domain"/>
    <property type="match status" value="1"/>
</dbReference>
<protein>
    <recommendedName>
        <fullName evidence="2">F-box domain-containing protein</fullName>
    </recommendedName>
</protein>
<dbReference type="PROSITE" id="PS50181">
    <property type="entry name" value="FBOX"/>
    <property type="match status" value="1"/>
</dbReference>
<dbReference type="AlphaFoldDB" id="A0A367KIL1"/>
<dbReference type="InterPro" id="IPR001611">
    <property type="entry name" value="Leu-rich_rpt"/>
</dbReference>
<evidence type="ECO:0000313" key="4">
    <source>
        <dbReference type="Proteomes" id="UP000253551"/>
    </source>
</evidence>
<dbReference type="SMART" id="SM00367">
    <property type="entry name" value="LRR_CC"/>
    <property type="match status" value="6"/>
</dbReference>
<dbReference type="GO" id="GO:0031146">
    <property type="term" value="P:SCF-dependent proteasomal ubiquitin-dependent protein catabolic process"/>
    <property type="evidence" value="ECO:0007669"/>
    <property type="project" value="TreeGrafter"/>
</dbReference>
<dbReference type="Proteomes" id="UP000253551">
    <property type="component" value="Unassembled WGS sequence"/>
</dbReference>
<dbReference type="OrthoDB" id="421226at2759"/>
<dbReference type="Pfam" id="PF13516">
    <property type="entry name" value="LRR_6"/>
    <property type="match status" value="2"/>
</dbReference>
<name>A0A367KIL1_RHIST</name>
<dbReference type="InterPro" id="IPR001810">
    <property type="entry name" value="F-box_dom"/>
</dbReference>
<keyword evidence="4" id="KW-1185">Reference proteome</keyword>
<dbReference type="InterPro" id="IPR006553">
    <property type="entry name" value="Leu-rich_rpt_Cys-con_subtyp"/>
</dbReference>
<keyword evidence="1" id="KW-0732">Signal</keyword>
<organism evidence="3 4">
    <name type="scientific">Rhizopus stolonifer</name>
    <name type="common">Rhizopus nigricans</name>
    <dbReference type="NCBI Taxonomy" id="4846"/>
    <lineage>
        <taxon>Eukaryota</taxon>
        <taxon>Fungi</taxon>
        <taxon>Fungi incertae sedis</taxon>
        <taxon>Mucoromycota</taxon>
        <taxon>Mucoromycotina</taxon>
        <taxon>Mucoromycetes</taxon>
        <taxon>Mucorales</taxon>
        <taxon>Mucorineae</taxon>
        <taxon>Rhizopodaceae</taxon>
        <taxon>Rhizopus</taxon>
    </lineage>
</organism>
<evidence type="ECO:0000259" key="2">
    <source>
        <dbReference type="PROSITE" id="PS50181"/>
    </source>
</evidence>
<reference evidence="3 4" key="1">
    <citation type="journal article" date="2018" name="G3 (Bethesda)">
        <title>Phylogenetic and Phylogenomic Definition of Rhizopus Species.</title>
        <authorList>
            <person name="Gryganskyi A.P."/>
            <person name="Golan J."/>
            <person name="Dolatabadi S."/>
            <person name="Mondo S."/>
            <person name="Robb S."/>
            <person name="Idnurm A."/>
            <person name="Muszewska A."/>
            <person name="Steczkiewicz K."/>
            <person name="Masonjones S."/>
            <person name="Liao H.L."/>
            <person name="Gajdeczka M.T."/>
            <person name="Anike F."/>
            <person name="Vuek A."/>
            <person name="Anishchenko I.M."/>
            <person name="Voigt K."/>
            <person name="de Hoog G.S."/>
            <person name="Smith M.E."/>
            <person name="Heitman J."/>
            <person name="Vilgalys R."/>
            <person name="Stajich J.E."/>
        </authorList>
    </citation>
    <scope>NUCLEOTIDE SEQUENCE [LARGE SCALE GENOMIC DNA]</scope>
    <source>
        <strain evidence="3 4">LSU 92-RS-03</strain>
    </source>
</reference>
<accession>A0A367KIL1</accession>
<dbReference type="InterPro" id="IPR036047">
    <property type="entry name" value="F-box-like_dom_sf"/>
</dbReference>
<gene>
    <name evidence="3" type="ORF">CU098_005145</name>
</gene>
<sequence length="472" mass="53719">MFDMIFSLIFAFFDWVQSAICFYIHLKSTLHAAFHIAQYDYEENVTERRTARPATYRQPMDDRSINPTTIKAQKCGASAFIVRKRFLKKLPNELLIKIFSQLDQKDLFQCVSVSSLWNQLTIPLLWTSACPKHSILGCTNIAYDKNTNRHHHHVSSDFPLQEPRYGQSIVTLNLSEIASSVNDCTVRYVIRQCPRLRKLSLADCVGITDESLRLLARSPVAKNLRAIILQNCRQITDTGLQYLAEHCQKLEVVHIGGCELITNKGFNRLMVTNGKTIRNLRINDCALLTGAAIQSAARHCGSGLKIADFSYLPFKHNDIVQLAIHCPNIVRLDLSMKKPARIERAGRALFGRLDNEQQIHEFGGLFDSLYYHQIRPNLSAESALHLEHIMEQRRIRDLVSDRTVIHLSTHMKELVHLDVINWTCLTDNSVRFLTDSCSSLETLGLSGCSSITKTTHKYCRSLRSSYIVSSNK</sequence>
<feature type="domain" description="F-box" evidence="2">
    <location>
        <begin position="84"/>
        <end position="129"/>
    </location>
</feature>
<dbReference type="STRING" id="4846.A0A367KIL1"/>
<comment type="caution">
    <text evidence="3">The sequence shown here is derived from an EMBL/GenBank/DDBJ whole genome shotgun (WGS) entry which is preliminary data.</text>
</comment>
<dbReference type="Pfam" id="PF12937">
    <property type="entry name" value="F-box-like"/>
    <property type="match status" value="1"/>
</dbReference>
<dbReference type="SUPFAM" id="SSF52047">
    <property type="entry name" value="RNI-like"/>
    <property type="match status" value="1"/>
</dbReference>
<proteinExistence type="predicted"/>
<feature type="chain" id="PRO_5016819033" description="F-box domain-containing protein" evidence="1">
    <location>
        <begin position="19"/>
        <end position="472"/>
    </location>
</feature>
<dbReference type="EMBL" id="PJQM01001556">
    <property type="protein sequence ID" value="RCI02046.1"/>
    <property type="molecule type" value="Genomic_DNA"/>
</dbReference>
<evidence type="ECO:0000313" key="3">
    <source>
        <dbReference type="EMBL" id="RCI02046.1"/>
    </source>
</evidence>
<evidence type="ECO:0000256" key="1">
    <source>
        <dbReference type="SAM" id="SignalP"/>
    </source>
</evidence>
<dbReference type="InterPro" id="IPR032675">
    <property type="entry name" value="LRR_dom_sf"/>
</dbReference>
<dbReference type="PANTHER" id="PTHR13318">
    <property type="entry name" value="PARTNER OF PAIRED, ISOFORM B-RELATED"/>
    <property type="match status" value="1"/>
</dbReference>